<reference evidence="5" key="1">
    <citation type="submission" date="2016-03" db="EMBL/GenBank/DDBJ databases">
        <authorList>
            <person name="Devillers Hugo."/>
        </authorList>
    </citation>
    <scope>NUCLEOTIDE SEQUENCE [LARGE SCALE GENOMIC DNA]</scope>
</reference>
<dbReference type="GO" id="GO:0005085">
    <property type="term" value="F:guanyl-nucleotide exchange factor activity"/>
    <property type="evidence" value="ECO:0007669"/>
    <property type="project" value="UniProtKB-KW"/>
</dbReference>
<dbReference type="InterPro" id="IPR011057">
    <property type="entry name" value="Mss4-like_sf"/>
</dbReference>
<keyword evidence="2" id="KW-0344">Guanine-nucleotide releasing factor</keyword>
<proteinExistence type="predicted"/>
<gene>
    <name evidence="4" type="ORF">LANO_0F04720G</name>
</gene>
<dbReference type="GO" id="GO:0007264">
    <property type="term" value="P:small GTPase-mediated signal transduction"/>
    <property type="evidence" value="ECO:0007669"/>
    <property type="project" value="InterPro"/>
</dbReference>
<dbReference type="InterPro" id="IPR011323">
    <property type="entry name" value="Mss4/transl-control_tumour"/>
</dbReference>
<name>A0A1G4K7R9_9SACH</name>
<evidence type="ECO:0000313" key="4">
    <source>
        <dbReference type="EMBL" id="SCV00002.1"/>
    </source>
</evidence>
<organism evidence="4 5">
    <name type="scientific">Lachancea nothofagi CBS 11611</name>
    <dbReference type="NCBI Taxonomy" id="1266666"/>
    <lineage>
        <taxon>Eukaryota</taxon>
        <taxon>Fungi</taxon>
        <taxon>Dikarya</taxon>
        <taxon>Ascomycota</taxon>
        <taxon>Saccharomycotina</taxon>
        <taxon>Saccharomycetes</taxon>
        <taxon>Saccharomycetales</taxon>
        <taxon>Saccharomycetaceae</taxon>
        <taxon>Lachancea</taxon>
    </lineage>
</organism>
<dbReference type="Pfam" id="PF04421">
    <property type="entry name" value="Mss4"/>
    <property type="match status" value="1"/>
</dbReference>
<keyword evidence="1" id="KW-0813">Transport</keyword>
<dbReference type="PANTHER" id="PTHR13276:SF0">
    <property type="entry name" value="GUANINE NUCLEOTIDE EXCHANGE FACTOR MSS4"/>
    <property type="match status" value="1"/>
</dbReference>
<evidence type="ECO:0000256" key="3">
    <source>
        <dbReference type="ARBA" id="ARBA00022927"/>
    </source>
</evidence>
<dbReference type="AlphaFoldDB" id="A0A1G4K7R9"/>
<dbReference type="SUPFAM" id="SSF51316">
    <property type="entry name" value="Mss4-like"/>
    <property type="match status" value="1"/>
</dbReference>
<dbReference type="PROSITE" id="PS51796">
    <property type="entry name" value="MSS4"/>
    <property type="match status" value="1"/>
</dbReference>
<dbReference type="Gene3D" id="2.170.150.10">
    <property type="entry name" value="Metal Binding Protein, Guanine Nucleotide Exchange Factor, Chain A"/>
    <property type="match status" value="1"/>
</dbReference>
<protein>
    <submittedName>
        <fullName evidence="4">LANO_0F04720g1_1</fullName>
    </submittedName>
</protein>
<dbReference type="GO" id="GO:0015031">
    <property type="term" value="P:protein transport"/>
    <property type="evidence" value="ECO:0007669"/>
    <property type="project" value="UniProtKB-KW"/>
</dbReference>
<keyword evidence="5" id="KW-1185">Reference proteome</keyword>
<sequence>MVKLRCPFSECDCTIVELDSARQTVLPIEVYDKLKLMLPSQETALDGKFSVFEDIWDFDNIGVSRQVPESVLNTVAGSSATPIEFVWQEKTCTLGKLQKYLICADCDRGPLGMICEVQSNGQALSLNLLSSASVRKADT</sequence>
<accession>A0A1G4K7R9</accession>
<dbReference type="GO" id="GO:0008270">
    <property type="term" value="F:zinc ion binding"/>
    <property type="evidence" value="ECO:0007669"/>
    <property type="project" value="TreeGrafter"/>
</dbReference>
<dbReference type="GO" id="GO:0006892">
    <property type="term" value="P:post-Golgi vesicle-mediated transport"/>
    <property type="evidence" value="ECO:0007669"/>
    <property type="project" value="TreeGrafter"/>
</dbReference>
<dbReference type="Proteomes" id="UP000189911">
    <property type="component" value="Chromosome F"/>
</dbReference>
<dbReference type="OrthoDB" id="30840at2759"/>
<evidence type="ECO:0000256" key="2">
    <source>
        <dbReference type="ARBA" id="ARBA00022658"/>
    </source>
</evidence>
<evidence type="ECO:0000313" key="5">
    <source>
        <dbReference type="Proteomes" id="UP000189911"/>
    </source>
</evidence>
<dbReference type="InterPro" id="IPR007515">
    <property type="entry name" value="Mss4"/>
</dbReference>
<dbReference type="EMBL" id="LT598452">
    <property type="protein sequence ID" value="SCV00002.1"/>
    <property type="molecule type" value="Genomic_DNA"/>
</dbReference>
<dbReference type="GO" id="GO:0016020">
    <property type="term" value="C:membrane"/>
    <property type="evidence" value="ECO:0007669"/>
    <property type="project" value="TreeGrafter"/>
</dbReference>
<evidence type="ECO:0000256" key="1">
    <source>
        <dbReference type="ARBA" id="ARBA00022448"/>
    </source>
</evidence>
<keyword evidence="3" id="KW-0653">Protein transport</keyword>
<dbReference type="PANTHER" id="PTHR13276">
    <property type="entry name" value="GUANINE NUCLEOTIDE EXCHANGE FACTOR MSS4"/>
    <property type="match status" value="1"/>
</dbReference>
<dbReference type="GO" id="GO:0005829">
    <property type="term" value="C:cytosol"/>
    <property type="evidence" value="ECO:0007669"/>
    <property type="project" value="TreeGrafter"/>
</dbReference>